<dbReference type="Proteomes" id="UP000479190">
    <property type="component" value="Unassembled WGS sequence"/>
</dbReference>
<evidence type="ECO:0000256" key="1">
    <source>
        <dbReference type="SAM" id="MobiDB-lite"/>
    </source>
</evidence>
<keyword evidence="3" id="KW-1185">Reference proteome</keyword>
<name>A0A6H5IC87_9HYME</name>
<feature type="region of interest" description="Disordered" evidence="1">
    <location>
        <begin position="47"/>
        <end position="81"/>
    </location>
</feature>
<evidence type="ECO:0000313" key="2">
    <source>
        <dbReference type="EMBL" id="CAB0034384.1"/>
    </source>
</evidence>
<dbReference type="AlphaFoldDB" id="A0A6H5IC87"/>
<organism evidence="2 3">
    <name type="scientific">Trichogramma brassicae</name>
    <dbReference type="NCBI Taxonomy" id="86971"/>
    <lineage>
        <taxon>Eukaryota</taxon>
        <taxon>Metazoa</taxon>
        <taxon>Ecdysozoa</taxon>
        <taxon>Arthropoda</taxon>
        <taxon>Hexapoda</taxon>
        <taxon>Insecta</taxon>
        <taxon>Pterygota</taxon>
        <taxon>Neoptera</taxon>
        <taxon>Endopterygota</taxon>
        <taxon>Hymenoptera</taxon>
        <taxon>Apocrita</taxon>
        <taxon>Proctotrupomorpha</taxon>
        <taxon>Chalcidoidea</taxon>
        <taxon>Trichogrammatidae</taxon>
        <taxon>Trichogramma</taxon>
    </lineage>
</organism>
<proteinExistence type="predicted"/>
<protein>
    <submittedName>
        <fullName evidence="2">Uncharacterized protein</fullName>
    </submittedName>
</protein>
<gene>
    <name evidence="2" type="ORF">TBRA_LOCUS6282</name>
</gene>
<accession>A0A6H5IC87</accession>
<reference evidence="2 3" key="1">
    <citation type="submission" date="2020-02" db="EMBL/GenBank/DDBJ databases">
        <authorList>
            <person name="Ferguson B K."/>
        </authorList>
    </citation>
    <scope>NUCLEOTIDE SEQUENCE [LARGE SCALE GENOMIC DNA]</scope>
</reference>
<sequence>MRGTGPSRKAPQVLRDHPHKFLCSRKGSMQIDGGVIGVHMVTTVNEGPRSAVGIQSVQERPEDTPLRYPRSPPEGRRDGPIVLHNTLRTSRQVRAGLLARHARPPKGSKSVDQHIEVDHIEGLRQINRNKKRDMTDVHSSTDIVHHT</sequence>
<evidence type="ECO:0000313" key="3">
    <source>
        <dbReference type="Proteomes" id="UP000479190"/>
    </source>
</evidence>
<dbReference type="EMBL" id="CADCXV010000740">
    <property type="protein sequence ID" value="CAB0034384.1"/>
    <property type="molecule type" value="Genomic_DNA"/>
</dbReference>